<keyword evidence="3" id="KW-1185">Reference proteome</keyword>
<comment type="caution">
    <text evidence="2">The sequence shown here is derived from an EMBL/GenBank/DDBJ whole genome shotgun (WGS) entry which is preliminary data.</text>
</comment>
<evidence type="ECO:0000313" key="2">
    <source>
        <dbReference type="EMBL" id="RZC31753.1"/>
    </source>
</evidence>
<dbReference type="AlphaFoldDB" id="A0A482VGF2"/>
<reference evidence="2 3" key="1">
    <citation type="submission" date="2017-03" db="EMBL/GenBank/DDBJ databases">
        <title>Genome of the blue death feigning beetle - Asbolus verrucosus.</title>
        <authorList>
            <person name="Rider S.D."/>
        </authorList>
    </citation>
    <scope>NUCLEOTIDE SEQUENCE [LARGE SCALE GENOMIC DNA]</scope>
    <source>
        <strain evidence="2">Butters</strain>
        <tissue evidence="2">Head and leg muscle</tissue>
    </source>
</reference>
<feature type="region of interest" description="Disordered" evidence="1">
    <location>
        <begin position="1"/>
        <end position="53"/>
    </location>
</feature>
<evidence type="ECO:0000256" key="1">
    <source>
        <dbReference type="SAM" id="MobiDB-lite"/>
    </source>
</evidence>
<organism evidence="2 3">
    <name type="scientific">Asbolus verrucosus</name>
    <name type="common">Desert ironclad beetle</name>
    <dbReference type="NCBI Taxonomy" id="1661398"/>
    <lineage>
        <taxon>Eukaryota</taxon>
        <taxon>Metazoa</taxon>
        <taxon>Ecdysozoa</taxon>
        <taxon>Arthropoda</taxon>
        <taxon>Hexapoda</taxon>
        <taxon>Insecta</taxon>
        <taxon>Pterygota</taxon>
        <taxon>Neoptera</taxon>
        <taxon>Endopterygota</taxon>
        <taxon>Coleoptera</taxon>
        <taxon>Polyphaga</taxon>
        <taxon>Cucujiformia</taxon>
        <taxon>Tenebrionidae</taxon>
        <taxon>Pimeliinae</taxon>
        <taxon>Asbolus</taxon>
    </lineage>
</organism>
<dbReference type="Proteomes" id="UP000292052">
    <property type="component" value="Unassembled WGS sequence"/>
</dbReference>
<evidence type="ECO:0000313" key="3">
    <source>
        <dbReference type="Proteomes" id="UP000292052"/>
    </source>
</evidence>
<proteinExistence type="predicted"/>
<accession>A0A482VGF2</accession>
<protein>
    <submittedName>
        <fullName evidence="2">Uncharacterized protein</fullName>
    </submittedName>
</protein>
<sequence>MFGLHHHQDAAGLHHHHQPRGPSLKEEPLSTTRSWMQPAVPDQNGYGTPSLFATQPTRSRVFSPFFTAA</sequence>
<dbReference type="EMBL" id="QDEB01102842">
    <property type="protein sequence ID" value="RZC31753.1"/>
    <property type="molecule type" value="Genomic_DNA"/>
</dbReference>
<gene>
    <name evidence="2" type="ORF">BDFB_005587</name>
</gene>
<dbReference type="STRING" id="1661398.A0A482VGF2"/>
<name>A0A482VGF2_ASBVE</name>
<dbReference type="OrthoDB" id="25246at2759"/>